<keyword evidence="3" id="KW-1185">Reference proteome</keyword>
<dbReference type="InterPro" id="IPR029068">
    <property type="entry name" value="Glyas_Bleomycin-R_OHBP_Dase"/>
</dbReference>
<dbReference type="Pfam" id="PF00903">
    <property type="entry name" value="Glyoxalase"/>
    <property type="match status" value="1"/>
</dbReference>
<proteinExistence type="predicted"/>
<dbReference type="PANTHER" id="PTHR36503">
    <property type="entry name" value="BLR2520 PROTEIN"/>
    <property type="match status" value="1"/>
</dbReference>
<feature type="domain" description="VOC" evidence="1">
    <location>
        <begin position="18"/>
        <end position="140"/>
    </location>
</feature>
<dbReference type="InterPro" id="IPR004360">
    <property type="entry name" value="Glyas_Fos-R_dOase_dom"/>
</dbReference>
<reference evidence="2 3" key="1">
    <citation type="submission" date="2023-08" db="EMBL/GenBank/DDBJ databases">
        <title>Nocardioides seae sp. nov., a bacterium isolated from a soil.</title>
        <authorList>
            <person name="Wang X."/>
        </authorList>
    </citation>
    <scope>NUCLEOTIDE SEQUENCE [LARGE SCALE GENOMIC DNA]</scope>
    <source>
        <strain evidence="2 3">YZH12</strain>
    </source>
</reference>
<evidence type="ECO:0000313" key="2">
    <source>
        <dbReference type="EMBL" id="MDT9593054.1"/>
    </source>
</evidence>
<dbReference type="SUPFAM" id="SSF54593">
    <property type="entry name" value="Glyoxalase/Bleomycin resistance protein/Dihydroxybiphenyl dioxygenase"/>
    <property type="match status" value="1"/>
</dbReference>
<organism evidence="2 3">
    <name type="scientific">Nocardioides imazamoxiresistens</name>
    <dbReference type="NCBI Taxonomy" id="3231893"/>
    <lineage>
        <taxon>Bacteria</taxon>
        <taxon>Bacillati</taxon>
        <taxon>Actinomycetota</taxon>
        <taxon>Actinomycetes</taxon>
        <taxon>Propionibacteriales</taxon>
        <taxon>Nocardioidaceae</taxon>
        <taxon>Nocardioides</taxon>
    </lineage>
</organism>
<dbReference type="EMBL" id="JAVYII010000003">
    <property type="protein sequence ID" value="MDT9593054.1"/>
    <property type="molecule type" value="Genomic_DNA"/>
</dbReference>
<protein>
    <recommendedName>
        <fullName evidence="1">VOC domain-containing protein</fullName>
    </recommendedName>
</protein>
<gene>
    <name evidence="2" type="ORF">RDV89_08245</name>
</gene>
<dbReference type="Gene3D" id="3.10.180.10">
    <property type="entry name" value="2,3-Dihydroxybiphenyl 1,2-Dioxygenase, domain 1"/>
    <property type="match status" value="1"/>
</dbReference>
<comment type="caution">
    <text evidence="2">The sequence shown here is derived from an EMBL/GenBank/DDBJ whole genome shotgun (WGS) entry which is preliminary data.</text>
</comment>
<evidence type="ECO:0000313" key="3">
    <source>
        <dbReference type="Proteomes" id="UP001268542"/>
    </source>
</evidence>
<accession>A0ABU3PV54</accession>
<name>A0ABU3PV54_9ACTN</name>
<dbReference type="InterPro" id="IPR037523">
    <property type="entry name" value="VOC_core"/>
</dbReference>
<dbReference type="PANTHER" id="PTHR36503:SF2">
    <property type="entry name" value="BLR2408 PROTEIN"/>
    <property type="match status" value="1"/>
</dbReference>
<dbReference type="RefSeq" id="WP_315732481.1">
    <property type="nucleotide sequence ID" value="NZ_JAVYII010000003.1"/>
</dbReference>
<sequence length="146" mass="15507">MTTTETTSPAPSAATTERMLFVNLPVSDPAATRSFWSGLGFAINEGFCDANATSVQLNPLTSVMFLEHDYFHSFHGTTAPTSGTGALYCLSAPSRDDVTALCEAAFAAGATRSADPTDQGPMFGWSFVDPDGHLWEVMWMDPAAMG</sequence>
<evidence type="ECO:0000259" key="1">
    <source>
        <dbReference type="PROSITE" id="PS51819"/>
    </source>
</evidence>
<dbReference type="PROSITE" id="PS51819">
    <property type="entry name" value="VOC"/>
    <property type="match status" value="1"/>
</dbReference>
<dbReference type="Proteomes" id="UP001268542">
    <property type="component" value="Unassembled WGS sequence"/>
</dbReference>